<evidence type="ECO:0000313" key="1">
    <source>
        <dbReference type="EMBL" id="KAF6744345.1"/>
    </source>
</evidence>
<comment type="caution">
    <text evidence="1">The sequence shown here is derived from an EMBL/GenBank/DDBJ whole genome shotgun (WGS) entry which is preliminary data.</text>
</comment>
<feature type="non-terminal residue" evidence="1">
    <location>
        <position position="60"/>
    </location>
</feature>
<accession>A0A8H6HC51</accession>
<organism evidence="1 2">
    <name type="scientific">Ephemerocybe angulata</name>
    <dbReference type="NCBI Taxonomy" id="980116"/>
    <lineage>
        <taxon>Eukaryota</taxon>
        <taxon>Fungi</taxon>
        <taxon>Dikarya</taxon>
        <taxon>Basidiomycota</taxon>
        <taxon>Agaricomycotina</taxon>
        <taxon>Agaricomycetes</taxon>
        <taxon>Agaricomycetidae</taxon>
        <taxon>Agaricales</taxon>
        <taxon>Agaricineae</taxon>
        <taxon>Psathyrellaceae</taxon>
        <taxon>Ephemerocybe</taxon>
    </lineage>
</organism>
<name>A0A8H6HC51_9AGAR</name>
<dbReference type="AlphaFoldDB" id="A0A8H6HC51"/>
<reference evidence="1 2" key="1">
    <citation type="submission" date="2020-07" db="EMBL/GenBank/DDBJ databases">
        <title>Comparative genomics of pyrophilous fungi reveals a link between fire events and developmental genes.</title>
        <authorList>
            <consortium name="DOE Joint Genome Institute"/>
            <person name="Steindorff A.S."/>
            <person name="Carver A."/>
            <person name="Calhoun S."/>
            <person name="Stillman K."/>
            <person name="Liu H."/>
            <person name="Lipzen A."/>
            <person name="Pangilinan J."/>
            <person name="Labutti K."/>
            <person name="Bruns T.D."/>
            <person name="Grigoriev I.V."/>
        </authorList>
    </citation>
    <scope>NUCLEOTIDE SEQUENCE [LARGE SCALE GENOMIC DNA]</scope>
    <source>
        <strain evidence="1 2">CBS 144469</strain>
    </source>
</reference>
<dbReference type="Proteomes" id="UP000521943">
    <property type="component" value="Unassembled WGS sequence"/>
</dbReference>
<keyword evidence="2" id="KW-1185">Reference proteome</keyword>
<dbReference type="EMBL" id="JACGCI010000124">
    <property type="protein sequence ID" value="KAF6744345.1"/>
    <property type="molecule type" value="Genomic_DNA"/>
</dbReference>
<protein>
    <submittedName>
        <fullName evidence="1">Uncharacterized protein</fullName>
    </submittedName>
</protein>
<gene>
    <name evidence="1" type="ORF">DFP72DRAFT_929840</name>
</gene>
<proteinExistence type="predicted"/>
<sequence length="60" mass="6608">MVTLESQFCPFTKLIAGGWGVKPKQLPPYQVVAELVLWISLVANVLDSFRLFCGPDLTLG</sequence>
<evidence type="ECO:0000313" key="2">
    <source>
        <dbReference type="Proteomes" id="UP000521943"/>
    </source>
</evidence>